<gene>
    <name evidence="15" type="ORF">B0T46_11045</name>
</gene>
<accession>A0A1V2TGF4</accession>
<evidence type="ECO:0000256" key="8">
    <source>
        <dbReference type="ARBA" id="ARBA00022679"/>
    </source>
</evidence>
<dbReference type="STRING" id="1538463.B0T36_03730"/>
<dbReference type="GO" id="GO:0016746">
    <property type="term" value="F:acyltransferase activity"/>
    <property type="evidence" value="ECO:0007669"/>
    <property type="project" value="UniProtKB-KW"/>
</dbReference>
<evidence type="ECO:0000256" key="1">
    <source>
        <dbReference type="ARBA" id="ARBA00000026"/>
    </source>
</evidence>
<evidence type="ECO:0000256" key="7">
    <source>
        <dbReference type="ARBA" id="ARBA00022516"/>
    </source>
</evidence>
<comment type="catalytic activity">
    <reaction evidence="3">
        <text>2 a mycocerosyl-[mycocerosic acid synthase] + a phthiodiolone = a dimycocerosyl phthiodiolone + 2 holo-[mycocerosic acid synthase].</text>
        <dbReference type="EC" id="2.3.1.282"/>
    </reaction>
</comment>
<evidence type="ECO:0000256" key="6">
    <source>
        <dbReference type="ARBA" id="ARBA00013449"/>
    </source>
</evidence>
<keyword evidence="9 15" id="KW-0012">Acyltransferase</keyword>
<comment type="similarity">
    <text evidence="4">Belongs to the acyltransferase PapA5 family.</text>
</comment>
<evidence type="ECO:0000256" key="9">
    <source>
        <dbReference type="ARBA" id="ARBA00023315"/>
    </source>
</evidence>
<dbReference type="PANTHER" id="PTHR28037">
    <property type="entry name" value="ALCOHOL O-ACETYLTRANSFERASE 1-RELATED"/>
    <property type="match status" value="1"/>
</dbReference>
<evidence type="ECO:0000259" key="14">
    <source>
        <dbReference type="Pfam" id="PF16911"/>
    </source>
</evidence>
<dbReference type="Gene3D" id="3.30.559.30">
    <property type="entry name" value="Nonribosomal peptide synthetase, condensation domain"/>
    <property type="match status" value="1"/>
</dbReference>
<comment type="catalytic activity">
    <reaction evidence="2">
        <text>2 a mycocerosyl-[mycocerosic acid synthase] + a phenolphthiocerol = a dimycocerosyl phenolphthiocerol + 2 holo-[mycocerosic acid synthase].</text>
        <dbReference type="EC" id="2.3.1.282"/>
    </reaction>
</comment>
<sequence>MVWDEGDVVRILEPSEQRFVRHGTYTGRSVSVAGRIDAAALRAAFVLLRYEYPILACRIGVDRHGYGHLLRPGAFGVSGVWIGYGDPATVQPPQARLDPAEQLAYLDVVLSRRPRCRVTLYVHHGIADGGHCVALLTRLWDCYTACAESAATPMPPHDYPEPLEWFAARHGIVRGLRSGFDSVARPLPSSAHPSSDMPVESLGTTGQADSDPAPASAPDPGIGSDLPGAERPPANSLARPQRIRLDRASTAQIIEVSRTHRLTVNALLTAALLRAYAIAVAGAGSAPVSLGCLYPVDLRTRLDPPVAAAAGTNMGGMASFATDIDGSVCVLDLARHISDRLRHDLDEGTVQQSVLHFPDFYGAARTRSLAGHIAITNTGVVPALRTPAGLRITDYEIVYLSAHPRPSLGPSAAVTFLAYTFAARLTVALLGCPGQQERLLDTVHAELTAPVRQRGVLVSGFNHG</sequence>
<comment type="caution">
    <text evidence="15">The sequence shown here is derived from an EMBL/GenBank/DDBJ whole genome shotgun (WGS) entry which is preliminary data.</text>
</comment>
<keyword evidence="7" id="KW-0444">Lipid biosynthesis</keyword>
<organism evidence="15 16">
    <name type="scientific">Nocardia donostiensis</name>
    <dbReference type="NCBI Taxonomy" id="1538463"/>
    <lineage>
        <taxon>Bacteria</taxon>
        <taxon>Bacillati</taxon>
        <taxon>Actinomycetota</taxon>
        <taxon>Actinomycetes</taxon>
        <taxon>Mycobacteriales</taxon>
        <taxon>Nocardiaceae</taxon>
        <taxon>Nocardia</taxon>
    </lineage>
</organism>
<dbReference type="InterPro" id="IPR031641">
    <property type="entry name" value="PapA_C"/>
</dbReference>
<feature type="region of interest" description="Disordered" evidence="13">
    <location>
        <begin position="184"/>
        <end position="241"/>
    </location>
</feature>
<feature type="domain" description="Phthiocerol/phthiodiolone dimycocerosyl transferase C-terminal" evidence="14">
    <location>
        <begin position="236"/>
        <end position="429"/>
    </location>
</feature>
<dbReference type="Pfam" id="PF16911">
    <property type="entry name" value="PapA_C"/>
    <property type="match status" value="1"/>
</dbReference>
<keyword evidence="8 15" id="KW-0808">Transferase</keyword>
<feature type="compositionally biased region" description="Low complexity" evidence="13">
    <location>
        <begin position="208"/>
        <end position="220"/>
    </location>
</feature>
<dbReference type="RefSeq" id="WP_077116499.1">
    <property type="nucleotide sequence ID" value="NZ_MUKP01000003.1"/>
</dbReference>
<evidence type="ECO:0000256" key="11">
    <source>
        <dbReference type="ARBA" id="ARBA00032317"/>
    </source>
</evidence>
<evidence type="ECO:0000256" key="12">
    <source>
        <dbReference type="ARBA" id="ARBA00033407"/>
    </source>
</evidence>
<evidence type="ECO:0000256" key="2">
    <source>
        <dbReference type="ARBA" id="ARBA00000625"/>
    </source>
</evidence>
<dbReference type="PANTHER" id="PTHR28037:SF1">
    <property type="entry name" value="ALCOHOL O-ACETYLTRANSFERASE 1-RELATED"/>
    <property type="match status" value="1"/>
</dbReference>
<keyword evidence="7" id="KW-0443">Lipid metabolism</keyword>
<reference evidence="15 16" key="1">
    <citation type="journal article" date="2016" name="Antonie Van Leeuwenhoek">
        <title>Nocardia donostiensis sp. nov., isolated from human respiratory specimens.</title>
        <authorList>
            <person name="Ercibengoa M."/>
            <person name="Bell M."/>
            <person name="Marimon J.M."/>
            <person name="Humrighouse B."/>
            <person name="Klenk H.P."/>
            <person name="Potter G."/>
            <person name="Perez-Trallero E."/>
        </authorList>
    </citation>
    <scope>NUCLEOTIDE SEQUENCE [LARGE SCALE GENOMIC DNA]</scope>
    <source>
        <strain evidence="15 16">X1655</strain>
    </source>
</reference>
<name>A0A1V2TGF4_9NOCA</name>
<evidence type="ECO:0000256" key="5">
    <source>
        <dbReference type="ARBA" id="ARBA00012866"/>
    </source>
</evidence>
<evidence type="ECO:0000313" key="15">
    <source>
        <dbReference type="EMBL" id="ONM48586.1"/>
    </source>
</evidence>
<dbReference type="EMBL" id="MUMY01000008">
    <property type="protein sequence ID" value="ONM48586.1"/>
    <property type="molecule type" value="Genomic_DNA"/>
</dbReference>
<evidence type="ECO:0000256" key="4">
    <source>
        <dbReference type="ARBA" id="ARBA00006558"/>
    </source>
</evidence>
<proteinExistence type="inferred from homology"/>
<dbReference type="EC" id="2.3.1.282" evidence="5"/>
<dbReference type="Proteomes" id="UP000188836">
    <property type="component" value="Unassembled WGS sequence"/>
</dbReference>
<dbReference type="AlphaFoldDB" id="A0A1V2TGF4"/>
<dbReference type="InterPro" id="IPR023213">
    <property type="entry name" value="CAT-like_dom_sf"/>
</dbReference>
<dbReference type="Gene3D" id="3.30.559.10">
    <property type="entry name" value="Chloramphenicol acetyltransferase-like domain"/>
    <property type="match status" value="1"/>
</dbReference>
<dbReference type="InterPro" id="IPR052058">
    <property type="entry name" value="Alcohol_O-acetyltransferase"/>
</dbReference>
<evidence type="ECO:0000256" key="13">
    <source>
        <dbReference type="SAM" id="MobiDB-lite"/>
    </source>
</evidence>
<protein>
    <recommendedName>
        <fullName evidence="6">Phthiocerol/phthiodiolone dimycocerosyl transferase</fullName>
        <ecNumber evidence="5">2.3.1.282</ecNumber>
    </recommendedName>
    <alternativeName>
        <fullName evidence="12">Acyltransferase PapA5</fullName>
    </alternativeName>
    <alternativeName>
        <fullName evidence="10">Phthiocerol/phthiodiolone O-acyltransferase</fullName>
    </alternativeName>
    <alternativeName>
        <fullName evidence="11">Polyketide synthase-associated protein A5</fullName>
    </alternativeName>
</protein>
<evidence type="ECO:0000256" key="10">
    <source>
        <dbReference type="ARBA" id="ARBA00030465"/>
    </source>
</evidence>
<evidence type="ECO:0000256" key="3">
    <source>
        <dbReference type="ARBA" id="ARBA00001907"/>
    </source>
</evidence>
<dbReference type="SUPFAM" id="SSF52777">
    <property type="entry name" value="CoA-dependent acyltransferases"/>
    <property type="match status" value="2"/>
</dbReference>
<evidence type="ECO:0000313" key="16">
    <source>
        <dbReference type="Proteomes" id="UP000188836"/>
    </source>
</evidence>
<keyword evidence="16" id="KW-1185">Reference proteome</keyword>
<comment type="catalytic activity">
    <reaction evidence="1">
        <text>2 a mycocerosyl-[mycocerosic acid synthase] + a phthiocerol = a dimycocerosyl phthiocerol + 2 holo-[mycocerosic acid synthase].</text>
        <dbReference type="EC" id="2.3.1.282"/>
    </reaction>
</comment>